<evidence type="ECO:0000313" key="2">
    <source>
        <dbReference type="Proteomes" id="UP000826661"/>
    </source>
</evidence>
<dbReference type="Proteomes" id="UP000826661">
    <property type="component" value="Chromosome II"/>
</dbReference>
<dbReference type="InterPro" id="IPR053137">
    <property type="entry name" value="NLR-like"/>
</dbReference>
<gene>
    <name evidence="1" type="ORF">H0G86_003147</name>
</gene>
<dbReference type="PANTHER" id="PTHR46082">
    <property type="entry name" value="ATP/GTP-BINDING PROTEIN-RELATED"/>
    <property type="match status" value="1"/>
</dbReference>
<evidence type="ECO:0008006" key="3">
    <source>
        <dbReference type="Google" id="ProtNLM"/>
    </source>
</evidence>
<evidence type="ECO:0000313" key="1">
    <source>
        <dbReference type="EMBL" id="QYS95879.1"/>
    </source>
</evidence>
<protein>
    <recommendedName>
        <fullName evidence="3">Nucleoside phosphorylase domain-containing protein</fullName>
    </recommendedName>
</protein>
<reference evidence="1 2" key="1">
    <citation type="journal article" date="2021" name="BMC Genomics">
        <title>Telomere-to-telomere genome assembly of asparaginase-producing Trichoderma simmonsii.</title>
        <authorList>
            <person name="Chung D."/>
            <person name="Kwon Y.M."/>
            <person name="Yang Y."/>
        </authorList>
    </citation>
    <scope>NUCLEOTIDE SEQUENCE [LARGE SCALE GENOMIC DNA]</scope>
    <source>
        <strain evidence="1 2">GH-Sj1</strain>
    </source>
</reference>
<name>A0A8G0PE55_9HYPO</name>
<dbReference type="GO" id="GO:0003824">
    <property type="term" value="F:catalytic activity"/>
    <property type="evidence" value="ECO:0007669"/>
    <property type="project" value="InterPro"/>
</dbReference>
<sequence>MEAIGGTPQRTLTFEDYTVGWICLHSENSIAARAFLDEEHERPNIPRNDDNAYTLGHIGSHNIVIAGLALGGFDDSGGGAAGVASDMLNTFPNIKIGLVAGIGNAAPSPKHGIKLGDVVVSAAGGVSQIELSEEMRKRIFQMTGFAVQPSTLLRTAVDGLKARYKTKRHQFEEDISRILKKYDGLAEHRRPEGAQAGDKISIHYGSIVSGGQVMKDTIPQDKPNGENDVLCTDTAVSGLMNGFPCLAIRGICDDSDPNKKWQGYAGMAAAAYAKDLLNTISQQEIKAEKTLVDEKRRGRRELFVESSDTCKYADIFRRC</sequence>
<dbReference type="InterPro" id="IPR035994">
    <property type="entry name" value="Nucleoside_phosphorylase_sf"/>
</dbReference>
<dbReference type="AlphaFoldDB" id="A0A8G0PE55"/>
<organism evidence="1 2">
    <name type="scientific">Trichoderma simmonsii</name>
    <dbReference type="NCBI Taxonomy" id="1491479"/>
    <lineage>
        <taxon>Eukaryota</taxon>
        <taxon>Fungi</taxon>
        <taxon>Dikarya</taxon>
        <taxon>Ascomycota</taxon>
        <taxon>Pezizomycotina</taxon>
        <taxon>Sordariomycetes</taxon>
        <taxon>Hypocreomycetidae</taxon>
        <taxon>Hypocreales</taxon>
        <taxon>Hypocreaceae</taxon>
        <taxon>Trichoderma</taxon>
    </lineage>
</organism>
<dbReference type="PANTHER" id="PTHR46082:SF11">
    <property type="entry name" value="AAA+ ATPASE DOMAIN-CONTAINING PROTEIN-RELATED"/>
    <property type="match status" value="1"/>
</dbReference>
<dbReference type="GO" id="GO:0009116">
    <property type="term" value="P:nucleoside metabolic process"/>
    <property type="evidence" value="ECO:0007669"/>
    <property type="project" value="InterPro"/>
</dbReference>
<accession>A0A8G0PE55</accession>
<keyword evidence="2" id="KW-1185">Reference proteome</keyword>
<proteinExistence type="predicted"/>
<dbReference type="Gene3D" id="3.40.50.1580">
    <property type="entry name" value="Nucleoside phosphorylase domain"/>
    <property type="match status" value="1"/>
</dbReference>
<dbReference type="EMBL" id="CP075865">
    <property type="protein sequence ID" value="QYS95879.1"/>
    <property type="molecule type" value="Genomic_DNA"/>
</dbReference>
<dbReference type="SUPFAM" id="SSF53167">
    <property type="entry name" value="Purine and uridine phosphorylases"/>
    <property type="match status" value="1"/>
</dbReference>